<dbReference type="AlphaFoldDB" id="B9XS93"/>
<dbReference type="Pfam" id="PF11139">
    <property type="entry name" value="SfLAP"/>
    <property type="match status" value="1"/>
</dbReference>
<keyword evidence="1" id="KW-1133">Transmembrane helix</keyword>
<feature type="transmembrane region" description="Helical" evidence="1">
    <location>
        <begin position="112"/>
        <end position="136"/>
    </location>
</feature>
<evidence type="ECO:0000256" key="1">
    <source>
        <dbReference type="SAM" id="Phobius"/>
    </source>
</evidence>
<feature type="transmembrane region" description="Helical" evidence="1">
    <location>
        <begin position="75"/>
        <end position="92"/>
    </location>
</feature>
<feature type="transmembrane region" description="Helical" evidence="1">
    <location>
        <begin position="156"/>
        <end position="180"/>
    </location>
</feature>
<dbReference type="InterPro" id="IPR021315">
    <property type="entry name" value="Gap/Sap"/>
</dbReference>
<dbReference type="EMBL" id="ABOX02000075">
    <property type="protein sequence ID" value="EEF57303.1"/>
    <property type="molecule type" value="Genomic_DNA"/>
</dbReference>
<feature type="transmembrane region" description="Helical" evidence="1">
    <location>
        <begin position="6"/>
        <end position="29"/>
    </location>
</feature>
<protein>
    <recommendedName>
        <fullName evidence="4">GAP family protein</fullName>
    </recommendedName>
</protein>
<organism evidence="2 3">
    <name type="scientific">Pedosphaera parvula (strain Ellin514)</name>
    <dbReference type="NCBI Taxonomy" id="320771"/>
    <lineage>
        <taxon>Bacteria</taxon>
        <taxon>Pseudomonadati</taxon>
        <taxon>Verrucomicrobiota</taxon>
        <taxon>Pedosphaerae</taxon>
        <taxon>Pedosphaerales</taxon>
        <taxon>Pedosphaeraceae</taxon>
        <taxon>Pedosphaera</taxon>
    </lineage>
</organism>
<reference evidence="2 3" key="1">
    <citation type="journal article" date="2011" name="J. Bacteriol.">
        <title>Genome sequence of 'Pedosphaera parvula' Ellin514, an aerobic Verrucomicrobial isolate from pasture soil.</title>
        <authorList>
            <person name="Kant R."/>
            <person name="van Passel M.W."/>
            <person name="Sangwan P."/>
            <person name="Palva A."/>
            <person name="Lucas S."/>
            <person name="Copeland A."/>
            <person name="Lapidus A."/>
            <person name="Glavina Del Rio T."/>
            <person name="Dalin E."/>
            <person name="Tice H."/>
            <person name="Bruce D."/>
            <person name="Goodwin L."/>
            <person name="Pitluck S."/>
            <person name="Chertkov O."/>
            <person name="Larimer F.W."/>
            <person name="Land M.L."/>
            <person name="Hauser L."/>
            <person name="Brettin T.S."/>
            <person name="Detter J.C."/>
            <person name="Han S."/>
            <person name="de Vos W.M."/>
            <person name="Janssen P.H."/>
            <person name="Smidt H."/>
        </authorList>
    </citation>
    <scope>NUCLEOTIDE SEQUENCE [LARGE SCALE GENOMIC DNA]</scope>
    <source>
        <strain evidence="2 3">Ellin514</strain>
    </source>
</reference>
<name>B9XS93_PEDPL</name>
<feature type="transmembrane region" description="Helical" evidence="1">
    <location>
        <begin position="41"/>
        <end position="63"/>
    </location>
</feature>
<keyword evidence="1" id="KW-0472">Membrane</keyword>
<keyword evidence="3" id="KW-1185">Reference proteome</keyword>
<evidence type="ECO:0000313" key="2">
    <source>
        <dbReference type="EMBL" id="EEF57303.1"/>
    </source>
</evidence>
<dbReference type="Proteomes" id="UP000003688">
    <property type="component" value="Unassembled WGS sequence"/>
</dbReference>
<sequence length="258" mass="27833">MGMVMANLLPVVFVASVLPLEIVMTLLLLSGERGLIKAMAFAAGAMGVRTIQSILFGCVFVIAGEAGGEYASHPIASILLLMAGIIMLINVVRTWRKKGDPDAPPPKWMTSLSAASALTTFGIGGLSMVISIKQWIFTLSAIAVINEVQLSRLGRILMYLFFVVAAYSLVLAPIITSVFAPMQAAKLLEITQVWLGRHNRRITMVASLILGVWFMWKGTTDLLAHGGTHGSPTTTAMGLPIHGTLWIHFNDLAFVWLS</sequence>
<accession>B9XS93</accession>
<gene>
    <name evidence="2" type="ORF">Cflav_PD0397</name>
</gene>
<comment type="caution">
    <text evidence="2">The sequence shown here is derived from an EMBL/GenBank/DDBJ whole genome shotgun (WGS) entry which is preliminary data.</text>
</comment>
<evidence type="ECO:0008006" key="4">
    <source>
        <dbReference type="Google" id="ProtNLM"/>
    </source>
</evidence>
<keyword evidence="1" id="KW-0812">Transmembrane</keyword>
<evidence type="ECO:0000313" key="3">
    <source>
        <dbReference type="Proteomes" id="UP000003688"/>
    </source>
</evidence>
<proteinExistence type="predicted"/>
<dbReference type="STRING" id="320771.Cflav_PD0397"/>